<organism evidence="1 2">
    <name type="scientific">Alteromonas genovensis</name>
    <dbReference type="NCBI Taxonomy" id="471225"/>
    <lineage>
        <taxon>Bacteria</taxon>
        <taxon>Pseudomonadati</taxon>
        <taxon>Pseudomonadota</taxon>
        <taxon>Gammaproteobacteria</taxon>
        <taxon>Alteromonadales</taxon>
        <taxon>Alteromonadaceae</taxon>
        <taxon>Alteromonas/Salinimonas group</taxon>
        <taxon>Alteromonas</taxon>
    </lineage>
</organism>
<dbReference type="AlphaFoldDB" id="A0A6N9TMA7"/>
<reference evidence="1 2" key="1">
    <citation type="submission" date="2020-01" db="EMBL/GenBank/DDBJ databases">
        <title>Genomes of bacteria type strains.</title>
        <authorList>
            <person name="Chen J."/>
            <person name="Zhu S."/>
            <person name="Yang J."/>
        </authorList>
    </citation>
    <scope>NUCLEOTIDE SEQUENCE [LARGE SCALE GENOMIC DNA]</scope>
    <source>
        <strain evidence="1 2">LMG 24078</strain>
    </source>
</reference>
<protein>
    <submittedName>
        <fullName evidence="1">Uncharacterized protein</fullName>
    </submittedName>
</protein>
<evidence type="ECO:0000313" key="2">
    <source>
        <dbReference type="Proteomes" id="UP000471381"/>
    </source>
</evidence>
<keyword evidence="2" id="KW-1185">Reference proteome</keyword>
<comment type="caution">
    <text evidence="1">The sequence shown here is derived from an EMBL/GenBank/DDBJ whole genome shotgun (WGS) entry which is preliminary data.</text>
</comment>
<dbReference type="EMBL" id="JAAAWO010000020">
    <property type="protein sequence ID" value="NDW17265.1"/>
    <property type="molecule type" value="Genomic_DNA"/>
</dbReference>
<sequence length="61" mass="6715">MEVLEKEIDGQLIAVDFPIQGISLSAKTVSFTDSSGKRTCTFSTSNKAREFLTWLTSNNSL</sequence>
<accession>A0A6N9TMA7</accession>
<evidence type="ECO:0000313" key="1">
    <source>
        <dbReference type="EMBL" id="NDW17265.1"/>
    </source>
</evidence>
<dbReference type="RefSeq" id="WP_163107779.1">
    <property type="nucleotide sequence ID" value="NZ_JAAAWO010000020.1"/>
</dbReference>
<proteinExistence type="predicted"/>
<gene>
    <name evidence="1" type="ORF">GTQ48_17250</name>
</gene>
<dbReference type="Proteomes" id="UP000471381">
    <property type="component" value="Unassembled WGS sequence"/>
</dbReference>
<name>A0A6N9TMA7_9ALTE</name>